<gene>
    <name evidence="3" type="ORF">GFD30_08605</name>
</gene>
<comment type="caution">
    <text evidence="3">The sequence shown here is derived from an EMBL/GenBank/DDBJ whole genome shotgun (WGS) entry which is preliminary data.</text>
</comment>
<evidence type="ECO:0000256" key="2">
    <source>
        <dbReference type="ARBA" id="ARBA00022679"/>
    </source>
</evidence>
<evidence type="ECO:0000256" key="1">
    <source>
        <dbReference type="ARBA" id="ARBA00022676"/>
    </source>
</evidence>
<protein>
    <submittedName>
        <fullName evidence="3">Glycosyltransferase family 9 protein</fullName>
    </submittedName>
</protein>
<dbReference type="Gene3D" id="3.40.50.2000">
    <property type="entry name" value="Glycogen Phosphorylase B"/>
    <property type="match status" value="2"/>
</dbReference>
<evidence type="ECO:0000313" key="3">
    <source>
        <dbReference type="EMBL" id="MQM25628.1"/>
    </source>
</evidence>
<keyword evidence="1" id="KW-0328">Glycosyltransferase</keyword>
<dbReference type="AlphaFoldDB" id="A0A6L5G7S3"/>
<evidence type="ECO:0000313" key="4">
    <source>
        <dbReference type="Proteomes" id="UP000477750"/>
    </source>
</evidence>
<dbReference type="RefSeq" id="WP_153024771.1">
    <property type="nucleotide sequence ID" value="NZ_WIAO01000007.1"/>
</dbReference>
<reference evidence="3 4" key="1">
    <citation type="submission" date="2019-10" db="EMBL/GenBank/DDBJ databases">
        <title>Glycomyces albidus sp. nov., a novel actinomycete isolated from rhizosphere soil of wheat (Triticum aestivum L.).</title>
        <authorList>
            <person name="Qian L."/>
        </authorList>
    </citation>
    <scope>NUCLEOTIDE SEQUENCE [LARGE SCALE GENOMIC DNA]</scope>
    <source>
        <strain evidence="3 4">NEAU-7082</strain>
    </source>
</reference>
<dbReference type="Proteomes" id="UP000477750">
    <property type="component" value="Unassembled WGS sequence"/>
</dbReference>
<dbReference type="InterPro" id="IPR002201">
    <property type="entry name" value="Glyco_trans_9"/>
</dbReference>
<dbReference type="PANTHER" id="PTHR30160">
    <property type="entry name" value="TETRAACYLDISACCHARIDE 4'-KINASE-RELATED"/>
    <property type="match status" value="1"/>
</dbReference>
<dbReference type="GO" id="GO:0008713">
    <property type="term" value="F:ADP-heptose-lipopolysaccharide heptosyltransferase activity"/>
    <property type="evidence" value="ECO:0007669"/>
    <property type="project" value="TreeGrafter"/>
</dbReference>
<dbReference type="EMBL" id="WIAO01000007">
    <property type="protein sequence ID" value="MQM25628.1"/>
    <property type="molecule type" value="Genomic_DNA"/>
</dbReference>
<accession>A0A6L5G7S3</accession>
<sequence length="354" mass="37247">MALIGEPEPRALNGTVLVLRALGVGDLLTAVPALRALRRAFADRRIVLAAPEHLRPLADLIDAVDLLHPTAGLGALDWHGEAPAVAVNLHGEGPESTRDLLYTGPEELITHGSTALPGISGPRWRPDLHEVDRWCRLLRLRGIPTDPTDLFLDAPSSPDEYDVVVHPGAASAARRWPAERFARVARALAADGREVVVTGDRREIALAKSVAAGAGLEPSRVLAGRTDLGDLAAVVGSARLVLCGDTGMAHLATAFGTPSVVLFGPVAPALWGPPPHRRQHRALWAGRHGDPHGEQPDPGLLELDCDTALEAARELLAEGDFAGLEDHLTLHGGVGAGPLAQAPAASHSRAEPPR</sequence>
<dbReference type="GO" id="GO:0009244">
    <property type="term" value="P:lipopolysaccharide core region biosynthetic process"/>
    <property type="evidence" value="ECO:0007669"/>
    <property type="project" value="TreeGrafter"/>
</dbReference>
<name>A0A6L5G7S3_9ACTN</name>
<dbReference type="InterPro" id="IPR051199">
    <property type="entry name" value="LPS_LOS_Heptosyltrfase"/>
</dbReference>
<dbReference type="CDD" id="cd03789">
    <property type="entry name" value="GT9_LPS_heptosyltransferase"/>
    <property type="match status" value="1"/>
</dbReference>
<dbReference type="Pfam" id="PF01075">
    <property type="entry name" value="Glyco_transf_9"/>
    <property type="match status" value="1"/>
</dbReference>
<keyword evidence="2 3" id="KW-0808">Transferase</keyword>
<dbReference type="SUPFAM" id="SSF53756">
    <property type="entry name" value="UDP-Glycosyltransferase/glycogen phosphorylase"/>
    <property type="match status" value="1"/>
</dbReference>
<proteinExistence type="predicted"/>
<dbReference type="GO" id="GO:0005829">
    <property type="term" value="C:cytosol"/>
    <property type="evidence" value="ECO:0007669"/>
    <property type="project" value="TreeGrafter"/>
</dbReference>
<organism evidence="3 4">
    <name type="scientific">Glycomyces albidus</name>
    <dbReference type="NCBI Taxonomy" id="2656774"/>
    <lineage>
        <taxon>Bacteria</taxon>
        <taxon>Bacillati</taxon>
        <taxon>Actinomycetota</taxon>
        <taxon>Actinomycetes</taxon>
        <taxon>Glycomycetales</taxon>
        <taxon>Glycomycetaceae</taxon>
        <taxon>Glycomyces</taxon>
    </lineage>
</organism>
<keyword evidence="4" id="KW-1185">Reference proteome</keyword>
<dbReference type="PANTHER" id="PTHR30160:SF1">
    <property type="entry name" value="LIPOPOLYSACCHARIDE 1,2-N-ACETYLGLUCOSAMINETRANSFERASE-RELATED"/>
    <property type="match status" value="1"/>
</dbReference>